<dbReference type="EMBL" id="GALX01007004">
    <property type="protein sequence ID" value="JAB61462.1"/>
    <property type="molecule type" value="Transcribed_RNA"/>
</dbReference>
<protein>
    <submittedName>
        <fullName evidence="1">Uncharacterized protein</fullName>
    </submittedName>
</protein>
<dbReference type="SUPFAM" id="SSF56219">
    <property type="entry name" value="DNase I-like"/>
    <property type="match status" value="1"/>
</dbReference>
<reference evidence="1" key="1">
    <citation type="submission" date="2013-07" db="EMBL/GenBank/DDBJ databases">
        <title>Midgut Transcriptome Profiling of Anoplphora glabripennis, a Lignocellulose Degrading, Wood-Boring Cerambycid.</title>
        <authorList>
            <person name="Scully E.D."/>
            <person name="Hoover K."/>
            <person name="Carlson J.E."/>
            <person name="Tien M."/>
            <person name="Geib S.M."/>
        </authorList>
    </citation>
    <scope>NUCLEOTIDE SEQUENCE</scope>
</reference>
<organism evidence="1">
    <name type="scientific">Anoplophora glabripennis</name>
    <name type="common">Asian longhorn beetle</name>
    <name type="synonym">Anoplophora nobilis</name>
    <dbReference type="NCBI Taxonomy" id="217634"/>
    <lineage>
        <taxon>Eukaryota</taxon>
        <taxon>Metazoa</taxon>
        <taxon>Ecdysozoa</taxon>
        <taxon>Arthropoda</taxon>
        <taxon>Hexapoda</taxon>
        <taxon>Insecta</taxon>
        <taxon>Pterygota</taxon>
        <taxon>Neoptera</taxon>
        <taxon>Endopterygota</taxon>
        <taxon>Coleoptera</taxon>
        <taxon>Polyphaga</taxon>
        <taxon>Cucujiformia</taxon>
        <taxon>Chrysomeloidea</taxon>
        <taxon>Cerambycidae</taxon>
        <taxon>Lamiinae</taxon>
        <taxon>Lamiini</taxon>
        <taxon>Anoplophora</taxon>
    </lineage>
</organism>
<sequence length="130" mass="14610">MELSVYYQNTRGLRSKTQDFYTSSLSCCADIICLTETWLNEGIQDGELFDLNTYEVYRQDRNLATTGKKDGGGVLIAVNRKLSSRSEAAWTSPGICEDMWVSVSLNPSVRLHVCCVYVPPYATEQNLMAH</sequence>
<proteinExistence type="predicted"/>
<dbReference type="InterPro" id="IPR036691">
    <property type="entry name" value="Endo/exonu/phosph_ase_sf"/>
</dbReference>
<name>V5GIP5_ANOGL</name>
<dbReference type="AlphaFoldDB" id="V5GIP5"/>
<dbReference type="OrthoDB" id="6780760at2759"/>
<feature type="non-terminal residue" evidence="1">
    <location>
        <position position="130"/>
    </location>
</feature>
<evidence type="ECO:0000313" key="1">
    <source>
        <dbReference type="EMBL" id="JAB61462.1"/>
    </source>
</evidence>
<dbReference type="Gene3D" id="3.60.10.10">
    <property type="entry name" value="Endonuclease/exonuclease/phosphatase"/>
    <property type="match status" value="1"/>
</dbReference>
<accession>V5GIP5</accession>